<protein>
    <submittedName>
        <fullName evidence="3">Uncharacterized protein</fullName>
    </submittedName>
</protein>
<keyword evidence="2" id="KW-0732">Signal</keyword>
<comment type="caution">
    <text evidence="3">The sequence shown here is derived from an EMBL/GenBank/DDBJ whole genome shotgun (WGS) entry which is preliminary data.</text>
</comment>
<name>A0A9X2VH45_9PSEU</name>
<evidence type="ECO:0000256" key="2">
    <source>
        <dbReference type="SAM" id="SignalP"/>
    </source>
</evidence>
<dbReference type="Proteomes" id="UP001141259">
    <property type="component" value="Unassembled WGS sequence"/>
</dbReference>
<proteinExistence type="predicted"/>
<dbReference type="AlphaFoldDB" id="A0A9X2VH45"/>
<keyword evidence="1" id="KW-1133">Transmembrane helix</keyword>
<feature type="transmembrane region" description="Helical" evidence="1">
    <location>
        <begin position="51"/>
        <end position="68"/>
    </location>
</feature>
<reference evidence="3" key="1">
    <citation type="submission" date="2022-08" db="EMBL/GenBank/DDBJ databases">
        <authorList>
            <person name="Tistechok S."/>
            <person name="Samborskyy M."/>
            <person name="Roman I."/>
        </authorList>
    </citation>
    <scope>NUCLEOTIDE SEQUENCE</scope>
    <source>
        <strain evidence="3">DSM 103496</strain>
    </source>
</reference>
<dbReference type="EMBL" id="JANYMP010000002">
    <property type="protein sequence ID" value="MCS7476019.1"/>
    <property type="molecule type" value="Genomic_DNA"/>
</dbReference>
<sequence>MLTRGLVVLALLFGVLSMHQVAAPVHAASTVEMSVVDPHHAPADHEERDGGLHLCLGLVITAFGLLALRLTRGGVLPVTTAAERAPVVCRPRERSPAWRAPDLSRLCVLRL</sequence>
<evidence type="ECO:0000256" key="1">
    <source>
        <dbReference type="SAM" id="Phobius"/>
    </source>
</evidence>
<gene>
    <name evidence="3" type="ORF">NZH93_04060</name>
</gene>
<feature type="chain" id="PRO_5040846058" evidence="2">
    <location>
        <begin position="28"/>
        <end position="111"/>
    </location>
</feature>
<evidence type="ECO:0000313" key="4">
    <source>
        <dbReference type="Proteomes" id="UP001141259"/>
    </source>
</evidence>
<accession>A0A9X2VH45</accession>
<keyword evidence="1" id="KW-0472">Membrane</keyword>
<dbReference type="RefSeq" id="WP_259621540.1">
    <property type="nucleotide sequence ID" value="NZ_JANYMP010000002.1"/>
</dbReference>
<keyword evidence="1" id="KW-0812">Transmembrane</keyword>
<evidence type="ECO:0000313" key="3">
    <source>
        <dbReference type="EMBL" id="MCS7476019.1"/>
    </source>
</evidence>
<feature type="signal peptide" evidence="2">
    <location>
        <begin position="1"/>
        <end position="27"/>
    </location>
</feature>
<keyword evidence="4" id="KW-1185">Reference proteome</keyword>
<organism evidence="3 4">
    <name type="scientific">Umezawaea endophytica</name>
    <dbReference type="NCBI Taxonomy" id="1654476"/>
    <lineage>
        <taxon>Bacteria</taxon>
        <taxon>Bacillati</taxon>
        <taxon>Actinomycetota</taxon>
        <taxon>Actinomycetes</taxon>
        <taxon>Pseudonocardiales</taxon>
        <taxon>Pseudonocardiaceae</taxon>
        <taxon>Umezawaea</taxon>
    </lineage>
</organism>